<dbReference type="GeneID" id="11530495"/>
<dbReference type="AlphaFoldDB" id="G8C0Z1"/>
<dbReference type="InterPro" id="IPR011598">
    <property type="entry name" value="bHLH_dom"/>
</dbReference>
<keyword evidence="1" id="KW-0175">Coiled coil</keyword>
<reference evidence="3 4" key="1">
    <citation type="journal article" date="2011" name="Proc. Natl. Acad. Sci. U.S.A.">
        <title>Evolutionary erosion of yeast sex chromosomes by mating-type switching accidents.</title>
        <authorList>
            <person name="Gordon J.L."/>
            <person name="Armisen D."/>
            <person name="Proux-Wera E."/>
            <person name="Oheigeartaigh S.S."/>
            <person name="Byrne K.P."/>
            <person name="Wolfe K.H."/>
        </authorList>
    </citation>
    <scope>NUCLEOTIDE SEQUENCE [LARGE SCALE GENOMIC DNA]</scope>
    <source>
        <strain evidence="4">ATCC 24235 / CBS 4417 / NBRC 1672 / NRRL Y-8282 / UCD 70-5</strain>
    </source>
</reference>
<proteinExistence type="predicted"/>
<evidence type="ECO:0000256" key="1">
    <source>
        <dbReference type="SAM" id="Coils"/>
    </source>
</evidence>
<dbReference type="EMBL" id="HE612869">
    <property type="protein sequence ID" value="CCE65819.1"/>
    <property type="molecule type" value="Genomic_DNA"/>
</dbReference>
<feature type="domain" description="BHLH" evidence="2">
    <location>
        <begin position="124"/>
        <end position="216"/>
    </location>
</feature>
<dbReference type="PANTHER" id="PTHR47336:SF3">
    <property type="entry name" value="SERINE-RICH PROTEIN TYE7"/>
    <property type="match status" value="1"/>
</dbReference>
<dbReference type="InterPro" id="IPR052099">
    <property type="entry name" value="Regulatory_TF_Diverse"/>
</dbReference>
<dbReference type="PANTHER" id="PTHR47336">
    <property type="entry name" value="TRANSCRIPTION FACTOR HMS1-RELATED"/>
    <property type="match status" value="1"/>
</dbReference>
<keyword evidence="4" id="KW-1185">Reference proteome</keyword>
<gene>
    <name evidence="3" type="primary">TPHA0N00390</name>
    <name evidence="3" type="ordered locus">TPHA_0N00390</name>
</gene>
<dbReference type="Pfam" id="PF00010">
    <property type="entry name" value="HLH"/>
    <property type="match status" value="1"/>
</dbReference>
<dbReference type="Proteomes" id="UP000005666">
    <property type="component" value="Chromosome 14"/>
</dbReference>
<accession>G8C0Z1</accession>
<evidence type="ECO:0000313" key="3">
    <source>
        <dbReference type="EMBL" id="CCE65819.1"/>
    </source>
</evidence>
<feature type="coiled-coil region" evidence="1">
    <location>
        <begin position="213"/>
        <end position="247"/>
    </location>
</feature>
<protein>
    <recommendedName>
        <fullName evidence="2">BHLH domain-containing protein</fullName>
    </recommendedName>
</protein>
<dbReference type="SMART" id="SM00353">
    <property type="entry name" value="HLH"/>
    <property type="match status" value="1"/>
</dbReference>
<dbReference type="PROSITE" id="PS50888">
    <property type="entry name" value="BHLH"/>
    <property type="match status" value="1"/>
</dbReference>
<evidence type="ECO:0000313" key="4">
    <source>
        <dbReference type="Proteomes" id="UP000005666"/>
    </source>
</evidence>
<dbReference type="OMA" id="YRININM"/>
<dbReference type="GO" id="GO:0046983">
    <property type="term" value="F:protein dimerization activity"/>
    <property type="evidence" value="ECO:0007669"/>
    <property type="project" value="InterPro"/>
</dbReference>
<dbReference type="HOGENOM" id="CLU_067895_0_0_1"/>
<dbReference type="CDD" id="cd11395">
    <property type="entry name" value="bHLHzip_SREBP_like"/>
    <property type="match status" value="1"/>
</dbReference>
<dbReference type="eggNOG" id="KOG2588">
    <property type="taxonomic scope" value="Eukaryota"/>
</dbReference>
<organism evidence="3 4">
    <name type="scientific">Tetrapisispora phaffii (strain ATCC 24235 / CBS 4417 / NBRC 1672 / NRRL Y-8282 / UCD 70-5)</name>
    <name type="common">Yeast</name>
    <name type="synonym">Fabospora phaffii</name>
    <dbReference type="NCBI Taxonomy" id="1071381"/>
    <lineage>
        <taxon>Eukaryota</taxon>
        <taxon>Fungi</taxon>
        <taxon>Dikarya</taxon>
        <taxon>Ascomycota</taxon>
        <taxon>Saccharomycotina</taxon>
        <taxon>Saccharomycetes</taxon>
        <taxon>Saccharomycetales</taxon>
        <taxon>Saccharomycetaceae</taxon>
        <taxon>Tetrapisispora</taxon>
    </lineage>
</organism>
<dbReference type="STRING" id="1071381.G8C0Z1"/>
<name>G8C0Z1_TETPH</name>
<evidence type="ECO:0000259" key="2">
    <source>
        <dbReference type="PROSITE" id="PS50888"/>
    </source>
</evidence>
<dbReference type="SUPFAM" id="SSF47459">
    <property type="entry name" value="HLH, helix-loop-helix DNA-binding domain"/>
    <property type="match status" value="1"/>
</dbReference>
<dbReference type="RefSeq" id="XP_003688253.1">
    <property type="nucleotide sequence ID" value="XM_003688205.1"/>
</dbReference>
<dbReference type="Gene3D" id="4.10.280.10">
    <property type="entry name" value="Helix-loop-helix DNA-binding domain"/>
    <property type="match status" value="1"/>
</dbReference>
<dbReference type="KEGG" id="tpf:TPHA_0N00390"/>
<dbReference type="OrthoDB" id="2133190at2759"/>
<dbReference type="InterPro" id="IPR036638">
    <property type="entry name" value="HLH_DNA-bd_sf"/>
</dbReference>
<sequence>MIDTIFNNINSWNFSDEKHANNTIHQLGPVSSEDSNFALESSLWMEPLETIISDTVSSSRSVSPVSSSDTVPLFAQVDSLRTKEDRFAIKQENYENIIVPPVLLKSTSPITAKKRAPRKRLTTHQKQAHNKIEKRYRVNINTKIAKLQQTIPWVTSDQTAFEVSESLKKNWPGNNVQKSKISNVALPVPSSMIIPPTTRLNKSIILEKAVEYIEYLQNNEVLYEQEVQRLRSELDSEKKKNQTYKAEGR</sequence>